<dbReference type="InterPro" id="IPR007630">
    <property type="entry name" value="RNA_pol_sigma70_r4"/>
</dbReference>
<evidence type="ECO:0000256" key="2">
    <source>
        <dbReference type="ARBA" id="ARBA00023082"/>
    </source>
</evidence>
<evidence type="ECO:0000313" key="6">
    <source>
        <dbReference type="EMBL" id="NSG84723.1"/>
    </source>
</evidence>
<evidence type="ECO:0000256" key="4">
    <source>
        <dbReference type="ARBA" id="ARBA00023163"/>
    </source>
</evidence>
<comment type="caution">
    <text evidence="6">The sequence shown here is derived from an EMBL/GenBank/DDBJ whole genome shotgun (WGS) entry which is preliminary data.</text>
</comment>
<dbReference type="Proteomes" id="UP001644719">
    <property type="component" value="Unassembled WGS sequence"/>
</dbReference>
<dbReference type="Pfam" id="PF04545">
    <property type="entry name" value="Sigma70_r4"/>
    <property type="match status" value="1"/>
</dbReference>
<sequence>MGLFLLSLESGFFVLCSCQIDQCLISILLWYLSLSESGGKDKTMMMNMMTGAVAINGGVGVMEVRQPQVMEKAVQDAGHIAADIAENAHITLHELKEKIDAVVEKKLPSFKALMEMNPMAVARTTVNDASLTVYQNGYAVYEMDGAHTVMAVERCGDYRYDFTDDTYQVVPAETFEETEWSVRLLMEGERRMEHNRNNRTAETENVSLECDGSDWSAAVMVDFLDEDNAEMLADQELRRLYAAMSKLTERQTEILQLYFYKGMNQYEIAEELGICQQSVNRIMNQAVKRLRKNF</sequence>
<keyword evidence="2" id="KW-0731">Sigma factor</keyword>
<accession>A0ABX2H3N2</accession>
<reference evidence="6 7" key="1">
    <citation type="journal article" date="2020" name="Cell Host Microbe">
        <title>Functional and Genomic Variation between Human-Derived Isolates of Lachnospiraceae Reveals Inter- and Intra-Species Diversity.</title>
        <authorList>
            <person name="Sorbara M.T."/>
            <person name="Littmann E.R."/>
            <person name="Fontana E."/>
            <person name="Moody T.U."/>
            <person name="Kohout C.E."/>
            <person name="Gjonbalaj M."/>
            <person name="Eaton V."/>
            <person name="Seok R."/>
            <person name="Leiner I.M."/>
            <person name="Pamer E.G."/>
        </authorList>
    </citation>
    <scope>NUCLEOTIDE SEQUENCE [LARGE SCALE GENOMIC DNA]</scope>
    <source>
        <strain evidence="6 7">MSK.17.74</strain>
    </source>
</reference>
<keyword evidence="7" id="KW-1185">Reference proteome</keyword>
<organism evidence="6 7">
    <name type="scientific">Blautia faecis</name>
    <dbReference type="NCBI Taxonomy" id="871665"/>
    <lineage>
        <taxon>Bacteria</taxon>
        <taxon>Bacillati</taxon>
        <taxon>Bacillota</taxon>
        <taxon>Clostridia</taxon>
        <taxon>Lachnospirales</taxon>
        <taxon>Lachnospiraceae</taxon>
        <taxon>Blautia</taxon>
    </lineage>
</organism>
<keyword evidence="3" id="KW-0238">DNA-binding</keyword>
<dbReference type="Gene3D" id="1.20.140.160">
    <property type="match status" value="1"/>
</dbReference>
<dbReference type="RefSeq" id="WP_173769449.1">
    <property type="nucleotide sequence ID" value="NZ_JAAITS010000009.1"/>
</dbReference>
<proteinExistence type="predicted"/>
<protein>
    <submittedName>
        <fullName evidence="6">Sigma-70 family RNA polymerase sigma factor</fullName>
    </submittedName>
</protein>
<dbReference type="PANTHER" id="PTHR30385">
    <property type="entry name" value="SIGMA FACTOR F FLAGELLAR"/>
    <property type="match status" value="1"/>
</dbReference>
<evidence type="ECO:0000313" key="7">
    <source>
        <dbReference type="Proteomes" id="UP001644719"/>
    </source>
</evidence>
<gene>
    <name evidence="6" type="ORF">G5B17_04575</name>
</gene>
<keyword evidence="4" id="KW-0804">Transcription</keyword>
<evidence type="ECO:0000256" key="1">
    <source>
        <dbReference type="ARBA" id="ARBA00023015"/>
    </source>
</evidence>
<evidence type="ECO:0000256" key="3">
    <source>
        <dbReference type="ARBA" id="ARBA00023125"/>
    </source>
</evidence>
<dbReference type="CDD" id="cd06171">
    <property type="entry name" value="Sigma70_r4"/>
    <property type="match status" value="1"/>
</dbReference>
<dbReference type="InterPro" id="IPR013324">
    <property type="entry name" value="RNA_pol_sigma_r3/r4-like"/>
</dbReference>
<feature type="domain" description="RNA polymerase sigma-70 region 4" evidence="5">
    <location>
        <begin position="243"/>
        <end position="292"/>
    </location>
</feature>
<keyword evidence="1" id="KW-0805">Transcription regulation</keyword>
<dbReference type="EMBL" id="JAAITS010000009">
    <property type="protein sequence ID" value="NSG84723.1"/>
    <property type="molecule type" value="Genomic_DNA"/>
</dbReference>
<name>A0ABX2H3N2_9FIRM</name>
<evidence type="ECO:0000259" key="5">
    <source>
        <dbReference type="Pfam" id="PF04545"/>
    </source>
</evidence>
<dbReference type="SUPFAM" id="SSF88659">
    <property type="entry name" value="Sigma3 and sigma4 domains of RNA polymerase sigma factors"/>
    <property type="match status" value="1"/>
</dbReference>
<dbReference type="InterPro" id="IPR014284">
    <property type="entry name" value="RNA_pol_sigma-70_dom"/>
</dbReference>
<dbReference type="NCBIfam" id="TIGR02937">
    <property type="entry name" value="sigma70-ECF"/>
    <property type="match status" value="1"/>
</dbReference>